<dbReference type="PANTHER" id="PTHR31642:SF176">
    <property type="entry name" value="ROSMARINATE SYNTHASE-LIKE"/>
    <property type="match status" value="1"/>
</dbReference>
<reference evidence="2" key="1">
    <citation type="journal article" date="2014" name="Nat. Commun.">
        <title>The tobacco genome sequence and its comparison with those of tomato and potato.</title>
        <authorList>
            <person name="Sierro N."/>
            <person name="Battey J.N."/>
            <person name="Ouadi S."/>
            <person name="Bakaher N."/>
            <person name="Bovet L."/>
            <person name="Willig A."/>
            <person name="Goepfert S."/>
            <person name="Peitsch M.C."/>
            <person name="Ivanov N.V."/>
        </authorList>
    </citation>
    <scope>NUCLEOTIDE SEQUENCE [LARGE SCALE GENOMIC DNA]</scope>
</reference>
<dbReference type="GO" id="GO:0016747">
    <property type="term" value="F:acyltransferase activity, transferring groups other than amino-acyl groups"/>
    <property type="evidence" value="ECO:0000318"/>
    <property type="project" value="GO_Central"/>
</dbReference>
<reference evidence="3" key="2">
    <citation type="submission" date="2025-08" db="UniProtKB">
        <authorList>
            <consortium name="RefSeq"/>
        </authorList>
    </citation>
    <scope>IDENTIFICATION</scope>
    <source>
        <tissue evidence="3">Leaf</tissue>
    </source>
</reference>
<evidence type="ECO:0000313" key="3">
    <source>
        <dbReference type="RefSeq" id="XP_016457271.1"/>
    </source>
</evidence>
<dbReference type="Proteomes" id="UP000790787">
    <property type="component" value="Chromosome 1"/>
</dbReference>
<gene>
    <name evidence="3" type="primary">LOC107781136</name>
</gene>
<proteinExistence type="inferred from homology"/>
<keyword evidence="2" id="KW-1185">Reference proteome</keyword>
<dbReference type="OrthoDB" id="756073at2759"/>
<evidence type="ECO:0000256" key="1">
    <source>
        <dbReference type="ARBA" id="ARBA00009861"/>
    </source>
</evidence>
<dbReference type="PANTHER" id="PTHR31642">
    <property type="entry name" value="TRICHOTHECENE 3-O-ACETYLTRANSFERASE"/>
    <property type="match status" value="1"/>
</dbReference>
<dbReference type="RefSeq" id="XP_016457271.1">
    <property type="nucleotide sequence ID" value="XM_016601785.2"/>
</dbReference>
<dbReference type="PaxDb" id="4097-A0A1S3YY48"/>
<dbReference type="InterPro" id="IPR050317">
    <property type="entry name" value="Plant_Fungal_Acyltransferase"/>
</dbReference>
<dbReference type="SMR" id="A0A1S3YY48"/>
<sequence length="360" mass="40315">MANCNGNGVAHLGSNLQIEAIQTVIPIKPTDPRLSRRVAIGENLGSVNFQSRFHIVLCYNKASEEDSGWLVAGWIKESLGKALVEKPLFAGRLKRKGENDNSGEFEIVSNDSGVRLVEANMPMDLADFLDILKERKNAEAELVFWEDVNESNPQYSPLFYVQVTNFKCGRYSIGISCSLFLADPYGMTSFLNIWSKIHNNIISEAGMPKIPTFFLPNHRKNGCSPTLSTSSTTSKQINETLIFKLPSKIFNFRDNIHKNLAEKCVEETEDKLGKKLSSKFCLFVREISEDVKVETFFREGISSFGSITGLVSVCCDDLEAQNIRFNEENKAVHFSCWISNSGNEDLVLITPTFVLITPFL</sequence>
<dbReference type="Pfam" id="PF02458">
    <property type="entry name" value="Transferase"/>
    <property type="match status" value="1"/>
</dbReference>
<evidence type="ECO:0000313" key="2">
    <source>
        <dbReference type="Proteomes" id="UP000790787"/>
    </source>
</evidence>
<dbReference type="Gene3D" id="3.30.559.10">
    <property type="entry name" value="Chloramphenicol acetyltransferase-like domain"/>
    <property type="match status" value="1"/>
</dbReference>
<comment type="similarity">
    <text evidence="1">Belongs to the plant acyltransferase family.</text>
</comment>
<dbReference type="OMA" id="KFLNSWA"/>
<protein>
    <submittedName>
        <fullName evidence="3">Omega-hydroxypalmitate O-feruloyl transferase-like</fullName>
    </submittedName>
    <submittedName>
        <fullName evidence="3">Rosmarinate synthase-like</fullName>
    </submittedName>
</protein>
<dbReference type="STRING" id="4097.A0A1S3YY48"/>
<dbReference type="RefSeq" id="XP_016457271.1">
    <property type="nucleotide sequence ID" value="XM_016601785.1"/>
</dbReference>
<dbReference type="KEGG" id="nta:107781136"/>
<organism evidence="2 3">
    <name type="scientific">Nicotiana tabacum</name>
    <name type="common">Common tobacco</name>
    <dbReference type="NCBI Taxonomy" id="4097"/>
    <lineage>
        <taxon>Eukaryota</taxon>
        <taxon>Viridiplantae</taxon>
        <taxon>Streptophyta</taxon>
        <taxon>Embryophyta</taxon>
        <taxon>Tracheophyta</taxon>
        <taxon>Spermatophyta</taxon>
        <taxon>Magnoliopsida</taxon>
        <taxon>eudicotyledons</taxon>
        <taxon>Gunneridae</taxon>
        <taxon>Pentapetalae</taxon>
        <taxon>asterids</taxon>
        <taxon>lamiids</taxon>
        <taxon>Solanales</taxon>
        <taxon>Solanaceae</taxon>
        <taxon>Nicotianoideae</taxon>
        <taxon>Nicotianeae</taxon>
        <taxon>Nicotiana</taxon>
    </lineage>
</organism>
<name>A0A1S3YY48_TOBAC</name>
<accession>A0A1S3YY48</accession>
<dbReference type="AlphaFoldDB" id="A0A1S3YY48"/>
<dbReference type="InterPro" id="IPR023213">
    <property type="entry name" value="CAT-like_dom_sf"/>
</dbReference>
<dbReference type="GeneID" id="107781136"/>